<dbReference type="EMBL" id="BMAU01021304">
    <property type="protein sequence ID" value="GFY11114.1"/>
    <property type="molecule type" value="Genomic_DNA"/>
</dbReference>
<sequence length="108" mass="11823">MTNSPSQMILDMLDWRNIWGSDRPRNVSNSPQVVLGHPCHVSNDTPYFHTSFGSGVSLQNKGRNEAFTTGSPHTNMIVITAEIESGFVTKDELVPFRCSPVSSCVASP</sequence>
<dbReference type="Proteomes" id="UP000887159">
    <property type="component" value="Unassembled WGS sequence"/>
</dbReference>
<keyword evidence="2" id="KW-1185">Reference proteome</keyword>
<proteinExistence type="predicted"/>
<dbReference type="AlphaFoldDB" id="A0A8X6SCQ0"/>
<organism evidence="1 2">
    <name type="scientific">Trichonephila clavipes</name>
    <name type="common">Golden silk orbweaver</name>
    <name type="synonym">Nephila clavipes</name>
    <dbReference type="NCBI Taxonomy" id="2585209"/>
    <lineage>
        <taxon>Eukaryota</taxon>
        <taxon>Metazoa</taxon>
        <taxon>Ecdysozoa</taxon>
        <taxon>Arthropoda</taxon>
        <taxon>Chelicerata</taxon>
        <taxon>Arachnida</taxon>
        <taxon>Araneae</taxon>
        <taxon>Araneomorphae</taxon>
        <taxon>Entelegynae</taxon>
        <taxon>Araneoidea</taxon>
        <taxon>Nephilidae</taxon>
        <taxon>Trichonephila</taxon>
    </lineage>
</organism>
<gene>
    <name evidence="1" type="ORF">TNCV_4471001</name>
</gene>
<comment type="caution">
    <text evidence="1">The sequence shown here is derived from an EMBL/GenBank/DDBJ whole genome shotgun (WGS) entry which is preliminary data.</text>
</comment>
<evidence type="ECO:0000313" key="1">
    <source>
        <dbReference type="EMBL" id="GFY11114.1"/>
    </source>
</evidence>
<accession>A0A8X6SCQ0</accession>
<protein>
    <submittedName>
        <fullName evidence="1">Uncharacterized protein</fullName>
    </submittedName>
</protein>
<reference evidence="1" key="1">
    <citation type="submission" date="2020-08" db="EMBL/GenBank/DDBJ databases">
        <title>Multicomponent nature underlies the extraordinary mechanical properties of spider dragline silk.</title>
        <authorList>
            <person name="Kono N."/>
            <person name="Nakamura H."/>
            <person name="Mori M."/>
            <person name="Yoshida Y."/>
            <person name="Ohtoshi R."/>
            <person name="Malay A.D."/>
            <person name="Moran D.A.P."/>
            <person name="Tomita M."/>
            <person name="Numata K."/>
            <person name="Arakawa K."/>
        </authorList>
    </citation>
    <scope>NUCLEOTIDE SEQUENCE</scope>
</reference>
<name>A0A8X6SCQ0_TRICX</name>
<evidence type="ECO:0000313" key="2">
    <source>
        <dbReference type="Proteomes" id="UP000887159"/>
    </source>
</evidence>